<dbReference type="Proteomes" id="UP000004277">
    <property type="component" value="Unassembled WGS sequence"/>
</dbReference>
<keyword evidence="2" id="KW-1185">Reference proteome</keyword>
<evidence type="ECO:0000313" key="2">
    <source>
        <dbReference type="Proteomes" id="UP000004277"/>
    </source>
</evidence>
<dbReference type="EMBL" id="AKCV02000013">
    <property type="protein sequence ID" value="TMS59076.1"/>
    <property type="molecule type" value="Genomic_DNA"/>
</dbReference>
<comment type="caution">
    <text evidence="1">The sequence shown here is derived from an EMBL/GenBank/DDBJ whole genome shotgun (WGS) entry which is preliminary data.</text>
</comment>
<reference evidence="1" key="1">
    <citation type="submission" date="2019-05" db="EMBL/GenBank/DDBJ databases">
        <title>Revised genome assembly of Burkholderiaceae (previously Ralstonia) sp. PBA.</title>
        <authorList>
            <person name="Gan H.M."/>
        </authorList>
    </citation>
    <scope>NUCLEOTIDE SEQUENCE</scope>
    <source>
        <strain evidence="1">PBA</strain>
    </source>
</reference>
<proteinExistence type="predicted"/>
<organism evidence="1 2">
    <name type="scientific">Imbroritus primus</name>
    <dbReference type="NCBI Taxonomy" id="3058603"/>
    <lineage>
        <taxon>Bacteria</taxon>
        <taxon>Pseudomonadati</taxon>
        <taxon>Pseudomonadota</taxon>
        <taxon>Betaproteobacteria</taxon>
        <taxon>Burkholderiales</taxon>
        <taxon>Burkholderiaceae</taxon>
        <taxon>Imbroritus</taxon>
    </lineage>
</organism>
<name>A0ACD3SS90_9BURK</name>
<accession>A0ACD3SS90</accession>
<sequence length="204" mass="22846">MNQATLERRRAARPALSVPAASTALWFFMLVATSLFMLFLLAYAMRMNQPDWRRLPVPDVLWLSSAWLVLASLTMQAAVMLARRDRLETAHQAMLGGGACTLLFLCTQLWAWHMLGPSLADTPASSFFYVLTALHGLHVLGGLWAWAVVWRRGADGTHGDAAYEVRLMVLCTRYWHFLLAVWLGLFAALGWLTPELVRRICGTG</sequence>
<protein>
    <submittedName>
        <fullName evidence="1">Bb3-type cytochrome oxidase subunit III</fullName>
    </submittedName>
</protein>
<gene>
    <name evidence="1" type="ORF">MW7_004185</name>
</gene>
<evidence type="ECO:0000313" key="1">
    <source>
        <dbReference type="EMBL" id="TMS59076.1"/>
    </source>
</evidence>